<reference evidence="3" key="1">
    <citation type="journal article" date="2017" name="bioRxiv">
        <title>Conservation of a gene cluster reveals novel cercosporin biosynthetic mechanisms and extends production to the genus Colletotrichum.</title>
        <authorList>
            <person name="de Jonge R."/>
            <person name="Ebert M.K."/>
            <person name="Huitt-Roehl C.R."/>
            <person name="Pal P."/>
            <person name="Suttle J.C."/>
            <person name="Spanner R.E."/>
            <person name="Neubauer J.D."/>
            <person name="Jurick W.M.II."/>
            <person name="Stott K.A."/>
            <person name="Secor G.A."/>
            <person name="Thomma B.P.H.J."/>
            <person name="Van de Peer Y."/>
            <person name="Townsend C.A."/>
            <person name="Bolton M.D."/>
        </authorList>
    </citation>
    <scope>NUCLEOTIDE SEQUENCE [LARGE SCALE GENOMIC DNA]</scope>
    <source>
        <strain evidence="3">CBS538.71</strain>
    </source>
</reference>
<feature type="domain" description="BTB" evidence="1">
    <location>
        <begin position="20"/>
        <end position="50"/>
    </location>
</feature>
<dbReference type="InterPro" id="IPR011333">
    <property type="entry name" value="SKP1/BTB/POZ_sf"/>
</dbReference>
<dbReference type="Pfam" id="PF00651">
    <property type="entry name" value="BTB"/>
    <property type="match status" value="1"/>
</dbReference>
<evidence type="ECO:0000313" key="2">
    <source>
        <dbReference type="EMBL" id="PPJ54061.1"/>
    </source>
</evidence>
<dbReference type="Gene3D" id="3.30.710.10">
    <property type="entry name" value="Potassium Channel Kv1.1, Chain A"/>
    <property type="match status" value="1"/>
</dbReference>
<gene>
    <name evidence="2" type="ORF">CBER1_06311</name>
</gene>
<dbReference type="CDD" id="cd18186">
    <property type="entry name" value="BTB_POZ_ZBTB_KLHL-like"/>
    <property type="match status" value="1"/>
</dbReference>
<sequence length="92" mass="10001">MADTTAKESETPRVNIATDGDLVLIINNNHELRVHSFILKTSSPVFQVMLGPHWLEGQSLANISSTSPGTLKLPDDDPEAMKKSLLHAAQLP</sequence>
<dbReference type="AlphaFoldDB" id="A0A2S6C2X1"/>
<dbReference type="OrthoDB" id="3633414at2759"/>
<dbReference type="Proteomes" id="UP000237631">
    <property type="component" value="Unassembled WGS sequence"/>
</dbReference>
<dbReference type="InterPro" id="IPR000210">
    <property type="entry name" value="BTB/POZ_dom"/>
</dbReference>
<accession>A0A2S6C2X1</accession>
<dbReference type="SUPFAM" id="SSF54695">
    <property type="entry name" value="POZ domain"/>
    <property type="match status" value="1"/>
</dbReference>
<dbReference type="PROSITE" id="PS50097">
    <property type="entry name" value="BTB"/>
    <property type="match status" value="1"/>
</dbReference>
<name>A0A2S6C2X1_9PEZI</name>
<evidence type="ECO:0000259" key="1">
    <source>
        <dbReference type="PROSITE" id="PS50097"/>
    </source>
</evidence>
<proteinExistence type="predicted"/>
<protein>
    <recommendedName>
        <fullName evidence="1">BTB domain-containing protein</fullName>
    </recommendedName>
</protein>
<dbReference type="STRING" id="357750.A0A2S6C2X1"/>
<dbReference type="EMBL" id="PNEN01000571">
    <property type="protein sequence ID" value="PPJ54061.1"/>
    <property type="molecule type" value="Genomic_DNA"/>
</dbReference>
<evidence type="ECO:0000313" key="3">
    <source>
        <dbReference type="Proteomes" id="UP000237631"/>
    </source>
</evidence>
<keyword evidence="3" id="KW-1185">Reference proteome</keyword>
<comment type="caution">
    <text evidence="2">The sequence shown here is derived from an EMBL/GenBank/DDBJ whole genome shotgun (WGS) entry which is preliminary data.</text>
</comment>
<organism evidence="2 3">
    <name type="scientific">Cercospora berteroae</name>
    <dbReference type="NCBI Taxonomy" id="357750"/>
    <lineage>
        <taxon>Eukaryota</taxon>
        <taxon>Fungi</taxon>
        <taxon>Dikarya</taxon>
        <taxon>Ascomycota</taxon>
        <taxon>Pezizomycotina</taxon>
        <taxon>Dothideomycetes</taxon>
        <taxon>Dothideomycetidae</taxon>
        <taxon>Mycosphaerellales</taxon>
        <taxon>Mycosphaerellaceae</taxon>
        <taxon>Cercospora</taxon>
    </lineage>
</organism>